<evidence type="ECO:0000313" key="1">
    <source>
        <dbReference type="EMBL" id="KAI3682407.1"/>
    </source>
</evidence>
<name>A0ACB8YAB4_9ASTR</name>
<keyword evidence="2" id="KW-1185">Reference proteome</keyword>
<reference evidence="2" key="1">
    <citation type="journal article" date="2022" name="Mol. Ecol. Resour.">
        <title>The genomes of chicory, endive, great burdock and yacon provide insights into Asteraceae palaeo-polyploidization history and plant inulin production.</title>
        <authorList>
            <person name="Fan W."/>
            <person name="Wang S."/>
            <person name="Wang H."/>
            <person name="Wang A."/>
            <person name="Jiang F."/>
            <person name="Liu H."/>
            <person name="Zhao H."/>
            <person name="Xu D."/>
            <person name="Zhang Y."/>
        </authorList>
    </citation>
    <scope>NUCLEOTIDE SEQUENCE [LARGE SCALE GENOMIC DNA]</scope>
    <source>
        <strain evidence="2">cv. Yunnan</strain>
    </source>
</reference>
<protein>
    <submittedName>
        <fullName evidence="1">Uncharacterized protein</fullName>
    </submittedName>
</protein>
<proteinExistence type="predicted"/>
<accession>A0ACB8YAB4</accession>
<dbReference type="Proteomes" id="UP001056120">
    <property type="component" value="Linkage Group LG28"/>
</dbReference>
<dbReference type="EMBL" id="CM042045">
    <property type="protein sequence ID" value="KAI3682407.1"/>
    <property type="molecule type" value="Genomic_DNA"/>
</dbReference>
<comment type="caution">
    <text evidence="1">The sequence shown here is derived from an EMBL/GenBank/DDBJ whole genome shotgun (WGS) entry which is preliminary data.</text>
</comment>
<evidence type="ECO:0000313" key="2">
    <source>
        <dbReference type="Proteomes" id="UP001056120"/>
    </source>
</evidence>
<organism evidence="1 2">
    <name type="scientific">Smallanthus sonchifolius</name>
    <dbReference type="NCBI Taxonomy" id="185202"/>
    <lineage>
        <taxon>Eukaryota</taxon>
        <taxon>Viridiplantae</taxon>
        <taxon>Streptophyta</taxon>
        <taxon>Embryophyta</taxon>
        <taxon>Tracheophyta</taxon>
        <taxon>Spermatophyta</taxon>
        <taxon>Magnoliopsida</taxon>
        <taxon>eudicotyledons</taxon>
        <taxon>Gunneridae</taxon>
        <taxon>Pentapetalae</taxon>
        <taxon>asterids</taxon>
        <taxon>campanulids</taxon>
        <taxon>Asterales</taxon>
        <taxon>Asteraceae</taxon>
        <taxon>Asteroideae</taxon>
        <taxon>Heliantheae alliance</taxon>
        <taxon>Millerieae</taxon>
        <taxon>Smallanthus</taxon>
    </lineage>
</organism>
<sequence length="221" mass="24250">MAPNSVARYRHRRSPSSDRFLGVFSPPSSSGVISGDSSIAGDDFSEDDVFWTGDFAEKKRQSGDPVKGNNWNSSSDKFGILAALPEDNGRKPNLPVLNRRNPSIGSPTTPNSSSARLIPSIPRPNKLERDLSQSMPLKFQQSTPVNVPMFARKVRTGSELADVEIAEDDDEEEMLPPHEIVARGSSPQTTFSVLEGAGRTLKGRDLRLVRNAVWRKTGFLD</sequence>
<gene>
    <name evidence="1" type="ORF">L1987_82372</name>
</gene>
<reference evidence="1 2" key="2">
    <citation type="journal article" date="2022" name="Mol. Ecol. Resour.">
        <title>The genomes of chicory, endive, great burdock and yacon provide insights into Asteraceae paleo-polyploidization history and plant inulin production.</title>
        <authorList>
            <person name="Fan W."/>
            <person name="Wang S."/>
            <person name="Wang H."/>
            <person name="Wang A."/>
            <person name="Jiang F."/>
            <person name="Liu H."/>
            <person name="Zhao H."/>
            <person name="Xu D."/>
            <person name="Zhang Y."/>
        </authorList>
    </citation>
    <scope>NUCLEOTIDE SEQUENCE [LARGE SCALE GENOMIC DNA]</scope>
    <source>
        <strain evidence="2">cv. Yunnan</strain>
        <tissue evidence="1">Leaves</tissue>
    </source>
</reference>